<name>A0A5C5YXI8_9BACT</name>
<evidence type="ECO:0008006" key="3">
    <source>
        <dbReference type="Google" id="ProtNLM"/>
    </source>
</evidence>
<reference evidence="1 2" key="1">
    <citation type="submission" date="2019-02" db="EMBL/GenBank/DDBJ databases">
        <title>Deep-cultivation of Planctomycetes and their phenomic and genomic characterization uncovers novel biology.</title>
        <authorList>
            <person name="Wiegand S."/>
            <person name="Jogler M."/>
            <person name="Boedeker C."/>
            <person name="Pinto D."/>
            <person name="Vollmers J."/>
            <person name="Rivas-Marin E."/>
            <person name="Kohn T."/>
            <person name="Peeters S.H."/>
            <person name="Heuer A."/>
            <person name="Rast P."/>
            <person name="Oberbeckmann S."/>
            <person name="Bunk B."/>
            <person name="Jeske O."/>
            <person name="Meyerdierks A."/>
            <person name="Storesund J.E."/>
            <person name="Kallscheuer N."/>
            <person name="Luecker S."/>
            <person name="Lage O.M."/>
            <person name="Pohl T."/>
            <person name="Merkel B.J."/>
            <person name="Hornburger P."/>
            <person name="Mueller R.-W."/>
            <person name="Bruemmer F."/>
            <person name="Labrenz M."/>
            <person name="Spormann A.M."/>
            <person name="Op Den Camp H."/>
            <person name="Overmann J."/>
            <person name="Amann R."/>
            <person name="Jetten M.S.M."/>
            <person name="Mascher T."/>
            <person name="Medema M.H."/>
            <person name="Devos D.P."/>
            <person name="Kaster A.-K."/>
            <person name="Ovreas L."/>
            <person name="Rohde M."/>
            <person name="Galperin M.Y."/>
            <person name="Jogler C."/>
        </authorList>
    </citation>
    <scope>NUCLEOTIDE SEQUENCE [LARGE SCALE GENOMIC DNA]</scope>
    <source>
        <strain evidence="1 2">CA13</strain>
    </source>
</reference>
<dbReference type="Pfam" id="PF07617">
    <property type="entry name" value="DUF1579"/>
    <property type="match status" value="1"/>
</dbReference>
<comment type="caution">
    <text evidence="1">The sequence shown here is derived from an EMBL/GenBank/DDBJ whole genome shotgun (WGS) entry which is preliminary data.</text>
</comment>
<dbReference type="OrthoDB" id="277821at2"/>
<dbReference type="Proteomes" id="UP000315010">
    <property type="component" value="Unassembled WGS sequence"/>
</dbReference>
<evidence type="ECO:0000313" key="1">
    <source>
        <dbReference type="EMBL" id="TWT79755.1"/>
    </source>
</evidence>
<gene>
    <name evidence="1" type="ORF">CA13_11620</name>
</gene>
<keyword evidence="2" id="KW-1185">Reference proteome</keyword>
<proteinExistence type="predicted"/>
<dbReference type="EMBL" id="SJPJ01000001">
    <property type="protein sequence ID" value="TWT79755.1"/>
    <property type="molecule type" value="Genomic_DNA"/>
</dbReference>
<evidence type="ECO:0000313" key="2">
    <source>
        <dbReference type="Proteomes" id="UP000315010"/>
    </source>
</evidence>
<protein>
    <recommendedName>
        <fullName evidence="3">DUF1579 domain-containing protein</fullName>
    </recommendedName>
</protein>
<dbReference type="InterPro" id="IPR011473">
    <property type="entry name" value="DUF1579"/>
</dbReference>
<dbReference type="RefSeq" id="WP_146394908.1">
    <property type="nucleotide sequence ID" value="NZ_SJPJ01000001.1"/>
</dbReference>
<dbReference type="AlphaFoldDB" id="A0A5C5YXI8"/>
<sequence>MPQCDLFERLIGKWEGKCRTWFEPGKLADESQVTGEISGILDGRFIRHTYESTIQGKPRFGEELIALNSVTQLFQSSWVDDFHMNYAIMFSQGEQSERGFKVVGEYDIGEGQPKWRWRTEYELIDNDHLTITAYNIDPDAVESKAIETEYERAK</sequence>
<organism evidence="1 2">
    <name type="scientific">Novipirellula herctigrandis</name>
    <dbReference type="NCBI Taxonomy" id="2527986"/>
    <lineage>
        <taxon>Bacteria</taxon>
        <taxon>Pseudomonadati</taxon>
        <taxon>Planctomycetota</taxon>
        <taxon>Planctomycetia</taxon>
        <taxon>Pirellulales</taxon>
        <taxon>Pirellulaceae</taxon>
        <taxon>Novipirellula</taxon>
    </lineage>
</organism>
<accession>A0A5C5YXI8</accession>